<comment type="caution">
    <text evidence="8">The sequence shown here is derived from an EMBL/GenBank/DDBJ whole genome shotgun (WGS) entry which is preliminary data.</text>
</comment>
<protein>
    <recommendedName>
        <fullName evidence="10">Na+/H+ antiporter subunit C</fullName>
    </recommendedName>
</protein>
<evidence type="ECO:0000256" key="4">
    <source>
        <dbReference type="ARBA" id="ARBA00022692"/>
    </source>
</evidence>
<dbReference type="InterPro" id="IPR039428">
    <property type="entry name" value="NUOK/Mnh_C1-like"/>
</dbReference>
<evidence type="ECO:0000256" key="3">
    <source>
        <dbReference type="ARBA" id="ARBA00022475"/>
    </source>
</evidence>
<keyword evidence="9" id="KW-1185">Reference proteome</keyword>
<keyword evidence="3" id="KW-1003">Cell membrane</keyword>
<evidence type="ECO:0000313" key="9">
    <source>
        <dbReference type="Proteomes" id="UP000748752"/>
    </source>
</evidence>
<dbReference type="Gene3D" id="1.10.287.3510">
    <property type="match status" value="1"/>
</dbReference>
<evidence type="ECO:0000256" key="1">
    <source>
        <dbReference type="ARBA" id="ARBA00004651"/>
    </source>
</evidence>
<evidence type="ECO:0000313" key="8">
    <source>
        <dbReference type="EMBL" id="MBK1633689.1"/>
    </source>
</evidence>
<evidence type="ECO:0000256" key="5">
    <source>
        <dbReference type="ARBA" id="ARBA00022989"/>
    </source>
</evidence>
<keyword evidence="6 7" id="KW-0472">Membrane</keyword>
<sequence>MALVVLALYALIVHAHLLRKVLALNVMSSGVFLVFIGLARRTPGEDVPMAADPVPQAMVLTGIVVAVAATGLALALIVRLRVLTGRTTLGDDTGD</sequence>
<accession>A0ABS1CPB2</accession>
<name>A0ABS1CPB2_9GAMM</name>
<keyword evidence="5 7" id="KW-1133">Transmembrane helix</keyword>
<comment type="subcellular location">
    <subcellularLocation>
        <location evidence="1">Cell membrane</location>
        <topology evidence="1">Multi-pass membrane protein</topology>
    </subcellularLocation>
</comment>
<keyword evidence="4 7" id="KW-0812">Transmembrane</keyword>
<dbReference type="EMBL" id="NRRV01000107">
    <property type="protein sequence ID" value="MBK1633689.1"/>
    <property type="molecule type" value="Genomic_DNA"/>
</dbReference>
<evidence type="ECO:0000256" key="6">
    <source>
        <dbReference type="ARBA" id="ARBA00023136"/>
    </source>
</evidence>
<dbReference type="PANTHER" id="PTHR34583:SF2">
    <property type="entry name" value="ANTIPORTER SUBUNIT MNHC2-RELATED"/>
    <property type="match status" value="1"/>
</dbReference>
<reference evidence="8 9" key="1">
    <citation type="journal article" date="2020" name="Microorganisms">
        <title>Osmotic Adaptation and Compatible Solute Biosynthesis of Phototrophic Bacteria as Revealed from Genome Analyses.</title>
        <authorList>
            <person name="Imhoff J.F."/>
            <person name="Rahn T."/>
            <person name="Kunzel S."/>
            <person name="Keller A."/>
            <person name="Neulinger S.C."/>
        </authorList>
    </citation>
    <scope>NUCLEOTIDE SEQUENCE [LARGE SCALE GENOMIC DNA]</scope>
    <source>
        <strain evidence="8 9">DSM 6210</strain>
    </source>
</reference>
<proteinExistence type="inferred from homology"/>
<dbReference type="InterPro" id="IPR050601">
    <property type="entry name" value="CPA3_antiporter_subunitC"/>
</dbReference>
<dbReference type="Proteomes" id="UP000748752">
    <property type="component" value="Unassembled WGS sequence"/>
</dbReference>
<organism evidence="8 9">
    <name type="scientific">Thiohalocapsa halophila</name>
    <dbReference type="NCBI Taxonomy" id="69359"/>
    <lineage>
        <taxon>Bacteria</taxon>
        <taxon>Pseudomonadati</taxon>
        <taxon>Pseudomonadota</taxon>
        <taxon>Gammaproteobacteria</taxon>
        <taxon>Chromatiales</taxon>
        <taxon>Chromatiaceae</taxon>
        <taxon>Thiohalocapsa</taxon>
    </lineage>
</organism>
<evidence type="ECO:0008006" key="10">
    <source>
        <dbReference type="Google" id="ProtNLM"/>
    </source>
</evidence>
<gene>
    <name evidence="8" type="ORF">CKO31_23695</name>
</gene>
<feature type="transmembrane region" description="Helical" evidence="7">
    <location>
        <begin position="57"/>
        <end position="78"/>
    </location>
</feature>
<evidence type="ECO:0000256" key="2">
    <source>
        <dbReference type="ARBA" id="ARBA00010388"/>
    </source>
</evidence>
<evidence type="ECO:0000256" key="7">
    <source>
        <dbReference type="SAM" id="Phobius"/>
    </source>
</evidence>
<dbReference type="Pfam" id="PF00420">
    <property type="entry name" value="Oxidored_q2"/>
    <property type="match status" value="1"/>
</dbReference>
<comment type="similarity">
    <text evidence="2">Belongs to the CPA3 antiporters (TC 2.A.63) subunit C family.</text>
</comment>
<dbReference type="PANTHER" id="PTHR34583">
    <property type="entry name" value="ANTIPORTER SUBUNIT MNHC2-RELATED"/>
    <property type="match status" value="1"/>
</dbReference>